<evidence type="ECO:0000313" key="2">
    <source>
        <dbReference type="Ensembl" id="ENSSSCP00040034535.1"/>
    </source>
</evidence>
<dbReference type="Ensembl" id="ENSSSCT00040079894.1">
    <property type="protein sequence ID" value="ENSSSCP00040034535.1"/>
    <property type="gene ID" value="ENSSSCG00040058852.1"/>
</dbReference>
<evidence type="ECO:0000256" key="1">
    <source>
        <dbReference type="SAM" id="MobiDB-lite"/>
    </source>
</evidence>
<sequence length="110" mass="11340">MFSSVAHLARANPFNAPHLQLVQDGLAGPRSSPDGPPGPPRRTRNLAAAAVEGEVTPCPDKVFGSSLGPLGLGALAWPGGQGRTHPARRTAPSCFSEDVSLFCPKPVFGS</sequence>
<dbReference type="AlphaFoldDB" id="A0A8D1F975"/>
<evidence type="ECO:0000313" key="3">
    <source>
        <dbReference type="Proteomes" id="UP000694722"/>
    </source>
</evidence>
<organism evidence="2 3">
    <name type="scientific">Sus scrofa</name>
    <name type="common">Pig</name>
    <dbReference type="NCBI Taxonomy" id="9823"/>
    <lineage>
        <taxon>Eukaryota</taxon>
        <taxon>Metazoa</taxon>
        <taxon>Chordata</taxon>
        <taxon>Craniata</taxon>
        <taxon>Vertebrata</taxon>
        <taxon>Euteleostomi</taxon>
        <taxon>Mammalia</taxon>
        <taxon>Eutheria</taxon>
        <taxon>Laurasiatheria</taxon>
        <taxon>Artiodactyla</taxon>
        <taxon>Suina</taxon>
        <taxon>Suidae</taxon>
        <taxon>Sus</taxon>
    </lineage>
</organism>
<name>A0A8D1F975_PIG</name>
<feature type="region of interest" description="Disordered" evidence="1">
    <location>
        <begin position="19"/>
        <end position="43"/>
    </location>
</feature>
<accession>A0A8D1F975</accession>
<protein>
    <submittedName>
        <fullName evidence="2">Uncharacterized protein</fullName>
    </submittedName>
</protein>
<reference evidence="2" key="1">
    <citation type="submission" date="2025-08" db="UniProtKB">
        <authorList>
            <consortium name="Ensembl"/>
        </authorList>
    </citation>
    <scope>IDENTIFICATION</scope>
</reference>
<dbReference type="Proteomes" id="UP000694722">
    <property type="component" value="Unplaced"/>
</dbReference>
<proteinExistence type="predicted"/>